<name>A0A1G9KT94_9BACT</name>
<evidence type="ECO:0008006" key="4">
    <source>
        <dbReference type="Google" id="ProtNLM"/>
    </source>
</evidence>
<sequence>MRTFFAFFLLLWSGSVWAQYPTMQVTDLTYDFGTIQEVDGPQVARFPFANTGSGPLYILDVEEDCTCMEVRFPRKPIAPGEEGVIEVTFSPRGRPGGFNRPLIVNSTADPVRRLFHIKGNVIPRERTVEDYFPDKLGNVRIYSRYLNLGMVPKTGQKESTFRIFNQSNDTIRFQPVPPGVIPAKISVTPQALAPNDTGFVHVVFDGTKREGYGYFNYSLTLPYREGDQYNYLPLFVLGSIEDEARDMTPEEAKRHAHLELDQMTQPLAEGAPATFQLKNTGSKPLKIHQIRTNCACLTPKVTSQEVAPGQSTTLSVTMNEAPEASARSYSVVLYTNDPTTPTQRLTLKAQPNN</sequence>
<feature type="signal peptide" evidence="1">
    <location>
        <begin position="1"/>
        <end position="18"/>
    </location>
</feature>
<evidence type="ECO:0000313" key="3">
    <source>
        <dbReference type="Proteomes" id="UP000198510"/>
    </source>
</evidence>
<organism evidence="2 3">
    <name type="scientific">Catalinimonas alkaloidigena</name>
    <dbReference type="NCBI Taxonomy" id="1075417"/>
    <lineage>
        <taxon>Bacteria</taxon>
        <taxon>Pseudomonadati</taxon>
        <taxon>Bacteroidota</taxon>
        <taxon>Cytophagia</taxon>
        <taxon>Cytophagales</taxon>
        <taxon>Catalimonadaceae</taxon>
        <taxon>Catalinimonas</taxon>
    </lineage>
</organism>
<accession>A0A1G9KT94</accession>
<evidence type="ECO:0000313" key="2">
    <source>
        <dbReference type="EMBL" id="SDL52829.1"/>
    </source>
</evidence>
<dbReference type="PANTHER" id="PTHR37833:SF1">
    <property type="entry name" value="SIGNAL PEPTIDE PROTEIN"/>
    <property type="match status" value="1"/>
</dbReference>
<proteinExistence type="predicted"/>
<gene>
    <name evidence="2" type="ORF">SAMN05421823_106248</name>
</gene>
<dbReference type="Gene3D" id="2.60.40.10">
    <property type="entry name" value="Immunoglobulins"/>
    <property type="match status" value="2"/>
</dbReference>
<dbReference type="PANTHER" id="PTHR37833">
    <property type="entry name" value="LIPOPROTEIN-RELATED"/>
    <property type="match status" value="1"/>
</dbReference>
<dbReference type="Pfam" id="PF07610">
    <property type="entry name" value="DUF1573"/>
    <property type="match status" value="2"/>
</dbReference>
<protein>
    <recommendedName>
        <fullName evidence="4">DUF1573 domain-containing protein</fullName>
    </recommendedName>
</protein>
<dbReference type="InterPro" id="IPR011467">
    <property type="entry name" value="DUF1573"/>
</dbReference>
<dbReference type="EMBL" id="FNFO01000006">
    <property type="protein sequence ID" value="SDL52829.1"/>
    <property type="molecule type" value="Genomic_DNA"/>
</dbReference>
<keyword evidence="3" id="KW-1185">Reference proteome</keyword>
<evidence type="ECO:0000256" key="1">
    <source>
        <dbReference type="SAM" id="SignalP"/>
    </source>
</evidence>
<dbReference type="RefSeq" id="WP_176956083.1">
    <property type="nucleotide sequence ID" value="NZ_FNFO01000006.1"/>
</dbReference>
<feature type="chain" id="PRO_5011758910" description="DUF1573 domain-containing protein" evidence="1">
    <location>
        <begin position="19"/>
        <end position="353"/>
    </location>
</feature>
<dbReference type="STRING" id="1075417.SAMN05421823_106248"/>
<dbReference type="InterPro" id="IPR013783">
    <property type="entry name" value="Ig-like_fold"/>
</dbReference>
<keyword evidence="1" id="KW-0732">Signal</keyword>
<dbReference type="Proteomes" id="UP000198510">
    <property type="component" value="Unassembled WGS sequence"/>
</dbReference>
<dbReference type="AlphaFoldDB" id="A0A1G9KT94"/>
<reference evidence="2 3" key="1">
    <citation type="submission" date="2016-10" db="EMBL/GenBank/DDBJ databases">
        <authorList>
            <person name="de Groot N.N."/>
        </authorList>
    </citation>
    <scope>NUCLEOTIDE SEQUENCE [LARGE SCALE GENOMIC DNA]</scope>
    <source>
        <strain evidence="2 3">DSM 25186</strain>
    </source>
</reference>